<reference evidence="3" key="1">
    <citation type="submission" date="2022-01" db="EMBL/GenBank/DDBJ databases">
        <title>Genome-Based Taxonomic Classification of the Phylum Actinobacteria.</title>
        <authorList>
            <person name="Gao Y."/>
        </authorList>
    </citation>
    <scope>NUCLEOTIDE SEQUENCE</scope>
    <source>
        <strain evidence="3">KLBMP 8922</strain>
    </source>
</reference>
<evidence type="ECO:0000259" key="1">
    <source>
        <dbReference type="Pfam" id="PF06250"/>
    </source>
</evidence>
<dbReference type="PANTHER" id="PTHR30547">
    <property type="entry name" value="UNCHARACTERIZED PROTEIN YHCG-RELATED"/>
    <property type="match status" value="1"/>
</dbReference>
<dbReference type="PANTHER" id="PTHR30547:SF0">
    <property type="entry name" value="BLR8175 PROTEIN"/>
    <property type="match status" value="1"/>
</dbReference>
<dbReference type="InterPro" id="IPR041527">
    <property type="entry name" value="YhcG_N"/>
</dbReference>
<organism evidence="3 4">
    <name type="scientific">Yinghuangia soli</name>
    <dbReference type="NCBI Taxonomy" id="2908204"/>
    <lineage>
        <taxon>Bacteria</taxon>
        <taxon>Bacillati</taxon>
        <taxon>Actinomycetota</taxon>
        <taxon>Actinomycetes</taxon>
        <taxon>Kitasatosporales</taxon>
        <taxon>Streptomycetaceae</taxon>
        <taxon>Yinghuangia</taxon>
    </lineage>
</organism>
<accession>A0AA41PYU3</accession>
<protein>
    <submittedName>
        <fullName evidence="3">PDDEXK nuclease domain-containing protein</fullName>
    </submittedName>
</protein>
<dbReference type="Pfam" id="PF17761">
    <property type="entry name" value="DUF1016_N"/>
    <property type="match status" value="1"/>
</dbReference>
<dbReference type="Gene3D" id="3.40.1350.10">
    <property type="match status" value="1"/>
</dbReference>
<evidence type="ECO:0000259" key="2">
    <source>
        <dbReference type="Pfam" id="PF17761"/>
    </source>
</evidence>
<comment type="caution">
    <text evidence="3">The sequence shown here is derived from an EMBL/GenBank/DDBJ whole genome shotgun (WGS) entry which is preliminary data.</text>
</comment>
<dbReference type="InterPro" id="IPR053148">
    <property type="entry name" value="PD-DEXK-like_domain"/>
</dbReference>
<gene>
    <name evidence="3" type="ORF">LZ495_14310</name>
</gene>
<dbReference type="Proteomes" id="UP001165378">
    <property type="component" value="Unassembled WGS sequence"/>
</dbReference>
<evidence type="ECO:0000313" key="3">
    <source>
        <dbReference type="EMBL" id="MCF2528385.1"/>
    </source>
</evidence>
<name>A0AA41PYU3_9ACTN</name>
<dbReference type="InterPro" id="IPR011856">
    <property type="entry name" value="tRNA_endonuc-like_dom_sf"/>
</dbReference>
<dbReference type="EMBL" id="JAKFHA010000006">
    <property type="protein sequence ID" value="MCF2528385.1"/>
    <property type="molecule type" value="Genomic_DNA"/>
</dbReference>
<feature type="domain" description="YhcG N-terminal" evidence="2">
    <location>
        <begin position="29"/>
        <end position="164"/>
    </location>
</feature>
<dbReference type="RefSeq" id="WP_235052544.1">
    <property type="nucleotide sequence ID" value="NZ_JAKFHA010000006.1"/>
</dbReference>
<dbReference type="AlphaFoldDB" id="A0AA41PYU3"/>
<dbReference type="InterPro" id="IPR009362">
    <property type="entry name" value="YhcG_C"/>
</dbReference>
<proteinExistence type="predicted"/>
<feature type="domain" description="YhcG PDDEXK nuclease" evidence="1">
    <location>
        <begin position="185"/>
        <end position="329"/>
    </location>
</feature>
<dbReference type="Pfam" id="PF06250">
    <property type="entry name" value="YhcG_C"/>
    <property type="match status" value="1"/>
</dbReference>
<dbReference type="GO" id="GO:0003676">
    <property type="term" value="F:nucleic acid binding"/>
    <property type="evidence" value="ECO:0007669"/>
    <property type="project" value="InterPro"/>
</dbReference>
<sequence length="373" mass="41682">MSKPVDHNSENEGLAGVALPASYTEMLDDIRGEIATAQSRVVRAVNAELIAHYWRIGKIILDRQRQEGWGTKVMDRLAVDLRAEFPERTGFSRTNLKYMRKFAALWPNGIGQQAVDQLPWGHITILLGSLDTRAEQDFYAAKAVQHGWSRAVMTHMIRSGLHLREGVALHNFDAVVPEQSDLLRQITREPYNLEFLRLADDHAERELEDALVAQLVAFLQELGVGFAFVGRQYRLDVGGDEFLIDLLFYHLKLHRYVVIELKTVKATPEHIGKLGFYVAVVDDLVRDSSRDDPTIGILIAAGRNASVVQYALNNSRQPMAVSTYGALTPEMQALLPSADDLGRVARRVLEARGESVELPRPREGDESNGSTSC</sequence>
<keyword evidence="4" id="KW-1185">Reference proteome</keyword>
<evidence type="ECO:0000313" key="4">
    <source>
        <dbReference type="Proteomes" id="UP001165378"/>
    </source>
</evidence>